<evidence type="ECO:0000256" key="1">
    <source>
        <dbReference type="SAM" id="MobiDB-lite"/>
    </source>
</evidence>
<accession>A0A9N9ECH1</accession>
<dbReference type="AlphaFoldDB" id="A0A9N9ECH1"/>
<dbReference type="EMBL" id="CAJVPI010004288">
    <property type="protein sequence ID" value="CAG8666552.1"/>
    <property type="molecule type" value="Genomic_DNA"/>
</dbReference>
<evidence type="ECO:0000313" key="3">
    <source>
        <dbReference type="Proteomes" id="UP000789739"/>
    </source>
</evidence>
<reference evidence="2" key="1">
    <citation type="submission" date="2021-06" db="EMBL/GenBank/DDBJ databases">
        <authorList>
            <person name="Kallberg Y."/>
            <person name="Tangrot J."/>
            <person name="Rosling A."/>
        </authorList>
    </citation>
    <scope>NUCLEOTIDE SEQUENCE</scope>
    <source>
        <strain evidence="2">BR232B</strain>
    </source>
</reference>
<proteinExistence type="predicted"/>
<feature type="region of interest" description="Disordered" evidence="1">
    <location>
        <begin position="1"/>
        <end position="22"/>
    </location>
</feature>
<organism evidence="2 3">
    <name type="scientific">Paraglomus brasilianum</name>
    <dbReference type="NCBI Taxonomy" id="144538"/>
    <lineage>
        <taxon>Eukaryota</taxon>
        <taxon>Fungi</taxon>
        <taxon>Fungi incertae sedis</taxon>
        <taxon>Mucoromycota</taxon>
        <taxon>Glomeromycotina</taxon>
        <taxon>Glomeromycetes</taxon>
        <taxon>Paraglomerales</taxon>
        <taxon>Paraglomeraceae</taxon>
        <taxon>Paraglomus</taxon>
    </lineage>
</organism>
<protein>
    <submittedName>
        <fullName evidence="2">8655_t:CDS:1</fullName>
    </submittedName>
</protein>
<keyword evidence="3" id="KW-1185">Reference proteome</keyword>
<dbReference type="OrthoDB" id="2409084at2759"/>
<evidence type="ECO:0000313" key="2">
    <source>
        <dbReference type="EMBL" id="CAG8666552.1"/>
    </source>
</evidence>
<dbReference type="Proteomes" id="UP000789739">
    <property type="component" value="Unassembled WGS sequence"/>
</dbReference>
<feature type="non-terminal residue" evidence="2">
    <location>
        <position position="116"/>
    </location>
</feature>
<comment type="caution">
    <text evidence="2">The sequence shown here is derived from an EMBL/GenBank/DDBJ whole genome shotgun (WGS) entry which is preliminary data.</text>
</comment>
<gene>
    <name evidence="2" type="ORF">PBRASI_LOCUS11076</name>
</gene>
<sequence>MRESYLSYPVSEPEKTEDIPPPIQLDKSVGEYFKRIKLSLGLDMDDEKIKEKFINGLSPENQINAIRFGIKEPINKISEHLKFISTGPTDIQKFRFGELEQGNESVMEYFAKVEKC</sequence>
<name>A0A9N9ECH1_9GLOM</name>